<comment type="caution">
    <text evidence="2">The sequence shown here is derived from an EMBL/GenBank/DDBJ whole genome shotgun (WGS) entry which is preliminary data.</text>
</comment>
<dbReference type="Proteomes" id="UP001597307">
    <property type="component" value="Unassembled WGS sequence"/>
</dbReference>
<feature type="transmembrane region" description="Helical" evidence="1">
    <location>
        <begin position="23"/>
        <end position="52"/>
    </location>
</feature>
<keyword evidence="3" id="KW-1185">Reference proteome</keyword>
<keyword evidence="1" id="KW-0812">Transmembrane</keyword>
<dbReference type="EMBL" id="JBHUGA010000011">
    <property type="protein sequence ID" value="MFD1846380.1"/>
    <property type="molecule type" value="Genomic_DNA"/>
</dbReference>
<dbReference type="InterPro" id="IPR014509">
    <property type="entry name" value="YjdF-like"/>
</dbReference>
<feature type="transmembrane region" description="Helical" evidence="1">
    <location>
        <begin position="91"/>
        <end position="111"/>
    </location>
</feature>
<dbReference type="Pfam" id="PF09997">
    <property type="entry name" value="DUF2238"/>
    <property type="match status" value="1"/>
</dbReference>
<feature type="transmembrane region" description="Helical" evidence="1">
    <location>
        <begin position="165"/>
        <end position="186"/>
    </location>
</feature>
<feature type="transmembrane region" description="Helical" evidence="1">
    <location>
        <begin position="123"/>
        <end position="145"/>
    </location>
</feature>
<evidence type="ECO:0000313" key="3">
    <source>
        <dbReference type="Proteomes" id="UP001597307"/>
    </source>
</evidence>
<dbReference type="RefSeq" id="WP_343879654.1">
    <property type="nucleotide sequence ID" value="NZ_BAAAIJ010000047.1"/>
</dbReference>
<organism evidence="2 3">
    <name type="scientific">Arthrobacter flavus</name>
    <dbReference type="NCBI Taxonomy" id="95172"/>
    <lineage>
        <taxon>Bacteria</taxon>
        <taxon>Bacillati</taxon>
        <taxon>Actinomycetota</taxon>
        <taxon>Actinomycetes</taxon>
        <taxon>Micrococcales</taxon>
        <taxon>Micrococcaceae</taxon>
        <taxon>Arthrobacter</taxon>
    </lineage>
</organism>
<evidence type="ECO:0008006" key="4">
    <source>
        <dbReference type="Google" id="ProtNLM"/>
    </source>
</evidence>
<reference evidence="3" key="1">
    <citation type="journal article" date="2019" name="Int. J. Syst. Evol. Microbiol.">
        <title>The Global Catalogue of Microorganisms (GCM) 10K type strain sequencing project: providing services to taxonomists for standard genome sequencing and annotation.</title>
        <authorList>
            <consortium name="The Broad Institute Genomics Platform"/>
            <consortium name="The Broad Institute Genome Sequencing Center for Infectious Disease"/>
            <person name="Wu L."/>
            <person name="Ma J."/>
        </authorList>
    </citation>
    <scope>NUCLEOTIDE SEQUENCE [LARGE SCALE GENOMIC DNA]</scope>
    <source>
        <strain evidence="3">JCM 11496</strain>
    </source>
</reference>
<keyword evidence="1" id="KW-0472">Membrane</keyword>
<name>A0ABW4Q6Q1_9MICC</name>
<feature type="transmembrane region" description="Helical" evidence="1">
    <location>
        <begin position="64"/>
        <end position="85"/>
    </location>
</feature>
<gene>
    <name evidence="2" type="ORF">ACFSFX_07190</name>
</gene>
<evidence type="ECO:0000256" key="1">
    <source>
        <dbReference type="SAM" id="Phobius"/>
    </source>
</evidence>
<protein>
    <recommendedName>
        <fullName evidence="4">DUF2238 domain-containing protein</fullName>
    </recommendedName>
</protein>
<accession>A0ABW4Q6Q1</accession>
<sequence length="198" mass="21256">MIDDLLRPPATPWAVTADAVRGAALLSVIAVLLWWGPVEFAVLFLVLGGVLVSRMVRVDPRIDAAYGATLLVAGWSAVIDLYELISWWDLAVHTLATAAIALIAYLLLLRMRYLPRPGLGRRATTGVTIITLALGLSLSVVWEFAEWAGNRYITNEINVGYEDTLGDIAAGGVGSWVAGMALAATLSRSWQSVSVNAH</sequence>
<evidence type="ECO:0000313" key="2">
    <source>
        <dbReference type="EMBL" id="MFD1846380.1"/>
    </source>
</evidence>
<keyword evidence="1" id="KW-1133">Transmembrane helix</keyword>
<proteinExistence type="predicted"/>